<organism evidence="1 2">
    <name type="scientific">Solanum verrucosum</name>
    <dbReference type="NCBI Taxonomy" id="315347"/>
    <lineage>
        <taxon>Eukaryota</taxon>
        <taxon>Viridiplantae</taxon>
        <taxon>Streptophyta</taxon>
        <taxon>Embryophyta</taxon>
        <taxon>Tracheophyta</taxon>
        <taxon>Spermatophyta</taxon>
        <taxon>Magnoliopsida</taxon>
        <taxon>eudicotyledons</taxon>
        <taxon>Gunneridae</taxon>
        <taxon>Pentapetalae</taxon>
        <taxon>asterids</taxon>
        <taxon>lamiids</taxon>
        <taxon>Solanales</taxon>
        <taxon>Solanaceae</taxon>
        <taxon>Solanoideae</taxon>
        <taxon>Solaneae</taxon>
        <taxon>Solanum</taxon>
    </lineage>
</organism>
<proteinExistence type="predicted"/>
<dbReference type="AlphaFoldDB" id="A0AAF0ZUA6"/>
<dbReference type="Proteomes" id="UP001234989">
    <property type="component" value="Chromosome 10"/>
</dbReference>
<reference evidence="1" key="1">
    <citation type="submission" date="2023-08" db="EMBL/GenBank/DDBJ databases">
        <title>A de novo genome assembly of Solanum verrucosum Schlechtendal, a Mexican diploid species geographically isolated from the other diploid A-genome species in potato relatives.</title>
        <authorList>
            <person name="Hosaka K."/>
        </authorList>
    </citation>
    <scope>NUCLEOTIDE SEQUENCE</scope>
    <source>
        <tissue evidence="1">Young leaves</tissue>
    </source>
</reference>
<evidence type="ECO:0000313" key="2">
    <source>
        <dbReference type="Proteomes" id="UP001234989"/>
    </source>
</evidence>
<keyword evidence="2" id="KW-1185">Reference proteome</keyword>
<evidence type="ECO:0000313" key="1">
    <source>
        <dbReference type="EMBL" id="WMV51751.1"/>
    </source>
</evidence>
<accession>A0AAF0ZUA6</accession>
<gene>
    <name evidence="1" type="ORF">MTR67_045136</name>
</gene>
<name>A0AAF0ZUA6_SOLVR</name>
<sequence length="18" mass="2282">MPPLSSGSRPYWRVLWWY</sequence>
<dbReference type="EMBL" id="CP133621">
    <property type="protein sequence ID" value="WMV51751.1"/>
    <property type="molecule type" value="Genomic_DNA"/>
</dbReference>
<protein>
    <submittedName>
        <fullName evidence="1">Uncharacterized protein</fullName>
    </submittedName>
</protein>